<dbReference type="OrthoDB" id="7867799at2"/>
<accession>A0A2V2LKJ7</accession>
<name>A0A2V2LKJ7_9RHOB</name>
<dbReference type="RefSeq" id="WP_109810293.1">
    <property type="nucleotide sequence ID" value="NZ_QGKU01000012.1"/>
</dbReference>
<proteinExistence type="predicted"/>
<sequence length="84" mass="9344">MTDATNVQIAFTPALDLALDQFFAGVGFGFNPAQMRRSIRRDALRLNAKSDAELSRLGISRADIPAYVLRHRLPAHAPVLRRRA</sequence>
<dbReference type="EMBL" id="QGKU01000012">
    <property type="protein sequence ID" value="PWR04064.1"/>
    <property type="molecule type" value="Genomic_DNA"/>
</dbReference>
<comment type="caution">
    <text evidence="1">The sequence shown here is derived from an EMBL/GenBank/DDBJ whole genome shotgun (WGS) entry which is preliminary data.</text>
</comment>
<evidence type="ECO:0000313" key="1">
    <source>
        <dbReference type="EMBL" id="PWR04064.1"/>
    </source>
</evidence>
<evidence type="ECO:0000313" key="2">
    <source>
        <dbReference type="Proteomes" id="UP000245680"/>
    </source>
</evidence>
<reference evidence="1 2" key="1">
    <citation type="submission" date="2018-05" db="EMBL/GenBank/DDBJ databases">
        <title>Rhodobacteraceae gen. nov., sp. nov. isolated from sea water.</title>
        <authorList>
            <person name="Ren Y."/>
        </authorList>
    </citation>
    <scope>NUCLEOTIDE SEQUENCE [LARGE SCALE GENOMIC DNA]</scope>
    <source>
        <strain evidence="1 2">TG-679</strain>
    </source>
</reference>
<evidence type="ECO:0008006" key="3">
    <source>
        <dbReference type="Google" id="ProtNLM"/>
    </source>
</evidence>
<keyword evidence="2" id="KW-1185">Reference proteome</keyword>
<gene>
    <name evidence="1" type="ORF">DKT77_03205</name>
</gene>
<protein>
    <recommendedName>
        <fullName evidence="3">DUF1127 domain-containing protein</fullName>
    </recommendedName>
</protein>
<dbReference type="AlphaFoldDB" id="A0A2V2LKJ7"/>
<organism evidence="1 2">
    <name type="scientific">Meridianimarinicoccus roseus</name>
    <dbReference type="NCBI Taxonomy" id="2072018"/>
    <lineage>
        <taxon>Bacteria</taxon>
        <taxon>Pseudomonadati</taxon>
        <taxon>Pseudomonadota</taxon>
        <taxon>Alphaproteobacteria</taxon>
        <taxon>Rhodobacterales</taxon>
        <taxon>Paracoccaceae</taxon>
        <taxon>Meridianimarinicoccus</taxon>
    </lineage>
</organism>
<dbReference type="Proteomes" id="UP000245680">
    <property type="component" value="Unassembled WGS sequence"/>
</dbReference>